<proteinExistence type="predicted"/>
<name>A0ACB8U0F0_9APHY</name>
<dbReference type="Proteomes" id="UP001055072">
    <property type="component" value="Unassembled WGS sequence"/>
</dbReference>
<comment type="caution">
    <text evidence="1">The sequence shown here is derived from an EMBL/GenBank/DDBJ whole genome shotgun (WGS) entry which is preliminary data.</text>
</comment>
<sequence length="327" mass="36806">MDLLWRTNTSKMAYVGNDSSSTGPHNHVEWQRNLDERLYNPNPEALAFFRVETGIQDDEELKTHIFSIQKEAFSICKYPCIRVFEFMTLKMTRVSAYDEVLKLGRDRKGAIFVDLGCCFGNDSRKLVLDGYPIQNIVAADLRKVLWDLGHKLFRSTPQSFPVPFIEGDIFDPTFLTIEPPIPTSSVHINSPLDLRTLTSLNPLRGQVSALFAGSFFHLFSFDQQYEIARALAGLLSPQPGSVLFGLHGAIAGRGFWQPEGVQYKMACHSPESWKEMWYEIFGSGEGGDGGIEVRASLVEEVGGPTFFGTYPENTKPRALLDWVVIRK</sequence>
<accession>A0ACB8U0F0</accession>
<keyword evidence="2" id="KW-1185">Reference proteome</keyword>
<dbReference type="EMBL" id="MU274917">
    <property type="protein sequence ID" value="KAI0087629.1"/>
    <property type="molecule type" value="Genomic_DNA"/>
</dbReference>
<organism evidence="1 2">
    <name type="scientific">Irpex rosettiformis</name>
    <dbReference type="NCBI Taxonomy" id="378272"/>
    <lineage>
        <taxon>Eukaryota</taxon>
        <taxon>Fungi</taxon>
        <taxon>Dikarya</taxon>
        <taxon>Basidiomycota</taxon>
        <taxon>Agaricomycotina</taxon>
        <taxon>Agaricomycetes</taxon>
        <taxon>Polyporales</taxon>
        <taxon>Irpicaceae</taxon>
        <taxon>Irpex</taxon>
    </lineage>
</organism>
<gene>
    <name evidence="1" type="ORF">BDY19DRAFT_954634</name>
</gene>
<evidence type="ECO:0000313" key="1">
    <source>
        <dbReference type="EMBL" id="KAI0087629.1"/>
    </source>
</evidence>
<reference evidence="1" key="1">
    <citation type="journal article" date="2021" name="Environ. Microbiol.">
        <title>Gene family expansions and transcriptome signatures uncover fungal adaptations to wood decay.</title>
        <authorList>
            <person name="Hage H."/>
            <person name="Miyauchi S."/>
            <person name="Viragh M."/>
            <person name="Drula E."/>
            <person name="Min B."/>
            <person name="Chaduli D."/>
            <person name="Navarro D."/>
            <person name="Favel A."/>
            <person name="Norest M."/>
            <person name="Lesage-Meessen L."/>
            <person name="Balint B."/>
            <person name="Merenyi Z."/>
            <person name="de Eugenio L."/>
            <person name="Morin E."/>
            <person name="Martinez A.T."/>
            <person name="Baldrian P."/>
            <person name="Stursova M."/>
            <person name="Martinez M.J."/>
            <person name="Novotny C."/>
            <person name="Magnuson J.K."/>
            <person name="Spatafora J.W."/>
            <person name="Maurice S."/>
            <person name="Pangilinan J."/>
            <person name="Andreopoulos W."/>
            <person name="LaButti K."/>
            <person name="Hundley H."/>
            <person name="Na H."/>
            <person name="Kuo A."/>
            <person name="Barry K."/>
            <person name="Lipzen A."/>
            <person name="Henrissat B."/>
            <person name="Riley R."/>
            <person name="Ahrendt S."/>
            <person name="Nagy L.G."/>
            <person name="Grigoriev I.V."/>
            <person name="Martin F."/>
            <person name="Rosso M.N."/>
        </authorList>
    </citation>
    <scope>NUCLEOTIDE SEQUENCE</scope>
    <source>
        <strain evidence="1">CBS 384.51</strain>
    </source>
</reference>
<protein>
    <submittedName>
        <fullName evidence="1">Uncharacterized protein</fullName>
    </submittedName>
</protein>
<evidence type="ECO:0000313" key="2">
    <source>
        <dbReference type="Proteomes" id="UP001055072"/>
    </source>
</evidence>